<organism evidence="4 5">
    <name type="scientific">Beijerinckia indica subsp. indica (strain ATCC 9039 / DSM 1715 / NCIMB 8712)</name>
    <dbReference type="NCBI Taxonomy" id="395963"/>
    <lineage>
        <taxon>Bacteria</taxon>
        <taxon>Pseudomonadati</taxon>
        <taxon>Pseudomonadota</taxon>
        <taxon>Alphaproteobacteria</taxon>
        <taxon>Hyphomicrobiales</taxon>
        <taxon>Beijerinckiaceae</taxon>
        <taxon>Beijerinckia</taxon>
    </lineage>
</organism>
<dbReference type="InterPro" id="IPR000361">
    <property type="entry name" value="ATAP_core_dom"/>
</dbReference>
<reference evidence="5" key="1">
    <citation type="submission" date="2008-03" db="EMBL/GenBank/DDBJ databases">
        <title>Complete sequence of chromosome of Beijerinckia indica subsp. indica ATCC 9039.</title>
        <authorList>
            <consortium name="US DOE Joint Genome Institute"/>
            <person name="Copeland A."/>
            <person name="Lucas S."/>
            <person name="Lapidus A."/>
            <person name="Glavina del Rio T."/>
            <person name="Dalin E."/>
            <person name="Tice H."/>
            <person name="Bruce D."/>
            <person name="Goodwin L."/>
            <person name="Pitluck S."/>
            <person name="LaButti K."/>
            <person name="Schmutz J."/>
            <person name="Larimer F."/>
            <person name="Land M."/>
            <person name="Hauser L."/>
            <person name="Kyrpides N."/>
            <person name="Mikhailova N."/>
            <person name="Dunfield P.F."/>
            <person name="Dedysh S.N."/>
            <person name="Liesack W."/>
            <person name="Saw J.H."/>
            <person name="Alam M."/>
            <person name="Chen Y."/>
            <person name="Murrell J.C."/>
            <person name="Richardson P."/>
        </authorList>
    </citation>
    <scope>NUCLEOTIDE SEQUENCE [LARGE SCALE GENOMIC DNA]</scope>
    <source>
        <strain evidence="5">ATCC 9039 / DSM 1715 / NCIMB 8712</strain>
    </source>
</reference>
<dbReference type="GO" id="GO:0051537">
    <property type="term" value="F:2 iron, 2 sulfur cluster binding"/>
    <property type="evidence" value="ECO:0007669"/>
    <property type="project" value="UniProtKB-ARBA"/>
</dbReference>
<dbReference type="SUPFAM" id="SSF89360">
    <property type="entry name" value="HesB-like domain"/>
    <property type="match status" value="1"/>
</dbReference>
<dbReference type="HOGENOM" id="CLU_069054_4_2_5"/>
<evidence type="ECO:0000313" key="4">
    <source>
        <dbReference type="EMBL" id="ACB93762.1"/>
    </source>
</evidence>
<dbReference type="EMBL" id="CP001016">
    <property type="protein sequence ID" value="ACB93762.1"/>
    <property type="molecule type" value="Genomic_DNA"/>
</dbReference>
<evidence type="ECO:0000313" key="5">
    <source>
        <dbReference type="Proteomes" id="UP000001695"/>
    </source>
</evidence>
<dbReference type="PANTHER" id="PTHR10072">
    <property type="entry name" value="IRON-SULFUR CLUSTER ASSEMBLY PROTEIN"/>
    <property type="match status" value="1"/>
</dbReference>
<dbReference type="Proteomes" id="UP000001695">
    <property type="component" value="Chromosome"/>
</dbReference>
<dbReference type="Pfam" id="PF01521">
    <property type="entry name" value="Fe-S_biosyn"/>
    <property type="match status" value="1"/>
</dbReference>
<dbReference type="KEGG" id="bid:Bind_0103"/>
<evidence type="ECO:0000256" key="2">
    <source>
        <dbReference type="SAM" id="MobiDB-lite"/>
    </source>
</evidence>
<gene>
    <name evidence="4" type="ordered locus">Bind_0103</name>
</gene>
<dbReference type="OrthoDB" id="9801228at2"/>
<dbReference type="PANTHER" id="PTHR10072:SF41">
    <property type="entry name" value="IRON-SULFUR CLUSTER ASSEMBLY 1 HOMOLOG, MITOCHONDRIAL"/>
    <property type="match status" value="1"/>
</dbReference>
<dbReference type="Gene3D" id="2.60.300.12">
    <property type="entry name" value="HesB-like domain"/>
    <property type="match status" value="1"/>
</dbReference>
<feature type="region of interest" description="Disordered" evidence="2">
    <location>
        <begin position="103"/>
        <end position="124"/>
    </location>
</feature>
<dbReference type="AlphaFoldDB" id="B2IBP0"/>
<dbReference type="STRING" id="395963.Bind_0103"/>
<comment type="similarity">
    <text evidence="1">Belongs to the HesB/IscA family.</text>
</comment>
<dbReference type="eggNOG" id="COG0316">
    <property type="taxonomic scope" value="Bacteria"/>
</dbReference>
<evidence type="ECO:0000259" key="3">
    <source>
        <dbReference type="Pfam" id="PF01521"/>
    </source>
</evidence>
<dbReference type="InterPro" id="IPR050322">
    <property type="entry name" value="Fe-S_cluster_asmbl/transfer"/>
</dbReference>
<dbReference type="InterPro" id="IPR016092">
    <property type="entry name" value="ATAP"/>
</dbReference>
<evidence type="ECO:0000256" key="1">
    <source>
        <dbReference type="ARBA" id="ARBA00006718"/>
    </source>
</evidence>
<accession>B2IBP0</accession>
<reference evidence="4 5" key="2">
    <citation type="journal article" date="2010" name="J. Bacteriol.">
        <title>Complete genome sequence of Beijerinckia indica subsp. indica.</title>
        <authorList>
            <person name="Tamas I."/>
            <person name="Dedysh S.N."/>
            <person name="Liesack W."/>
            <person name="Stott M.B."/>
            <person name="Alam M."/>
            <person name="Murrell J.C."/>
            <person name="Dunfield P.F."/>
        </authorList>
    </citation>
    <scope>NUCLEOTIDE SEQUENCE [LARGE SCALE GENOMIC DNA]</scope>
    <source>
        <strain evidence="5">ATCC 9039 / DSM 1715 / NCIMB 8712</strain>
    </source>
</reference>
<dbReference type="InterPro" id="IPR035903">
    <property type="entry name" value="HesB-like_dom_sf"/>
</dbReference>
<proteinExistence type="inferred from homology"/>
<protein>
    <submittedName>
        <fullName evidence="4">Iron-sulfur cluster assembly accessory protein</fullName>
    </submittedName>
</protein>
<sequence>MANSAFSILSLTDNAAARTRELLAQAGNADKLLKIGIKNGGCAGMSYTLDLIDELGPLDEIIEDKGVRLAVAPQDVMFLLGTQVDFVTDRLGSSFTFRNPNQTGSCGCGESVSITPAQPETARS</sequence>
<dbReference type="RefSeq" id="WP_012383120.1">
    <property type="nucleotide sequence ID" value="NC_010581.1"/>
</dbReference>
<name>B2IBP0_BEII9</name>
<dbReference type="GO" id="GO:0005737">
    <property type="term" value="C:cytoplasm"/>
    <property type="evidence" value="ECO:0007669"/>
    <property type="project" value="TreeGrafter"/>
</dbReference>
<keyword evidence="5" id="KW-1185">Reference proteome</keyword>
<feature type="domain" description="Core" evidence="3">
    <location>
        <begin position="9"/>
        <end position="110"/>
    </location>
</feature>
<dbReference type="GO" id="GO:0016226">
    <property type="term" value="P:iron-sulfur cluster assembly"/>
    <property type="evidence" value="ECO:0007669"/>
    <property type="project" value="InterPro"/>
</dbReference>
<dbReference type="NCBIfam" id="TIGR00049">
    <property type="entry name" value="iron-sulfur cluster assembly accessory protein"/>
    <property type="match status" value="1"/>
</dbReference>